<evidence type="ECO:0000256" key="4">
    <source>
        <dbReference type="ARBA" id="ARBA00022741"/>
    </source>
</evidence>
<dbReference type="CDD" id="cd01414">
    <property type="entry name" value="SAICAR_synt_Sc"/>
    <property type="match status" value="1"/>
</dbReference>
<feature type="domain" description="SAICAR synthetase/ADE2 N-terminal" evidence="9">
    <location>
        <begin position="19"/>
        <end position="269"/>
    </location>
</feature>
<comment type="caution">
    <text evidence="10">The sequence shown here is derived from an EMBL/GenBank/DDBJ whole genome shotgun (WGS) entry which is preliminary data.</text>
</comment>
<dbReference type="NCBIfam" id="NF010568">
    <property type="entry name" value="PRK13961.1"/>
    <property type="match status" value="1"/>
</dbReference>
<keyword evidence="3 8" id="KW-0436">Ligase</keyword>
<organism evidence="10 11">
    <name type="scientific">Candidatus Methanofishera endochildressiae</name>
    <dbReference type="NCBI Taxonomy" id="2738884"/>
    <lineage>
        <taxon>Bacteria</taxon>
        <taxon>Pseudomonadati</taxon>
        <taxon>Pseudomonadota</taxon>
        <taxon>Gammaproteobacteria</taxon>
        <taxon>Candidatus Methanofishera</taxon>
    </lineage>
</organism>
<name>A0A7Z0MNF2_9GAMM</name>
<sequence length="297" mass="32954">MNGPAALFESSLSNLNLRARGKVRDIYDIDDQHLLIVTTDRLSAFDVVLPDPIPGKGRVLTSVSNFWFNKMQDIIPNHLASLSLEEIVPDATEREQIQGRAIIVKKLQPLPVEAIVRGYLIGSGWKDYQKTGRVCGIELAPGLQQAQQLPAAIYTPSTKAAVGAHDENISFAETIPLLGEEMATKVRDISIKLYTSAAEYAKQRGIIIADTKFEFGLDDAGTLYLIDEALTPDSSRFWPADHYQVGISPPSFDKQFIRDYLETLDWDKTPPGPKLPDEITTISSQKYREAEQILTAP</sequence>
<comment type="similarity">
    <text evidence="2 8">Belongs to the SAICAR synthetase family.</text>
</comment>
<dbReference type="HAMAP" id="MF_00137">
    <property type="entry name" value="SAICAR_synth"/>
    <property type="match status" value="1"/>
</dbReference>
<dbReference type="InterPro" id="IPR028923">
    <property type="entry name" value="SAICAR_synt/ADE2_N"/>
</dbReference>
<dbReference type="NCBIfam" id="TIGR00081">
    <property type="entry name" value="purC"/>
    <property type="match status" value="1"/>
</dbReference>
<dbReference type="Proteomes" id="UP000537890">
    <property type="component" value="Unassembled WGS sequence"/>
</dbReference>
<dbReference type="GO" id="GO:0005524">
    <property type="term" value="F:ATP binding"/>
    <property type="evidence" value="ECO:0007669"/>
    <property type="project" value="UniProtKB-KW"/>
</dbReference>
<evidence type="ECO:0000256" key="2">
    <source>
        <dbReference type="ARBA" id="ARBA00010190"/>
    </source>
</evidence>
<evidence type="ECO:0000256" key="6">
    <source>
        <dbReference type="ARBA" id="ARBA00022840"/>
    </source>
</evidence>
<evidence type="ECO:0000259" key="9">
    <source>
        <dbReference type="Pfam" id="PF01259"/>
    </source>
</evidence>
<evidence type="ECO:0000313" key="11">
    <source>
        <dbReference type="Proteomes" id="UP000537890"/>
    </source>
</evidence>
<dbReference type="GO" id="GO:0006189">
    <property type="term" value="P:'de novo' IMP biosynthetic process"/>
    <property type="evidence" value="ECO:0007669"/>
    <property type="project" value="UniProtKB-UniRule"/>
</dbReference>
<dbReference type="EC" id="6.3.2.6" evidence="8"/>
<dbReference type="Gene3D" id="3.30.200.20">
    <property type="entry name" value="Phosphorylase Kinase, domain 1"/>
    <property type="match status" value="1"/>
</dbReference>
<evidence type="ECO:0000256" key="7">
    <source>
        <dbReference type="ARBA" id="ARBA00048475"/>
    </source>
</evidence>
<dbReference type="EMBL" id="JACCHS010000055">
    <property type="protein sequence ID" value="NYT46905.1"/>
    <property type="molecule type" value="Genomic_DNA"/>
</dbReference>
<proteinExistence type="inferred from homology"/>
<dbReference type="UniPathway" id="UPA00074">
    <property type="reaction ID" value="UER00131"/>
</dbReference>
<evidence type="ECO:0000256" key="3">
    <source>
        <dbReference type="ARBA" id="ARBA00022598"/>
    </source>
</evidence>
<comment type="pathway">
    <text evidence="1 8">Purine metabolism; IMP biosynthesis via de novo pathway; 5-amino-1-(5-phospho-D-ribosyl)imidazole-4-carboxamide from 5-amino-1-(5-phospho-D-ribosyl)imidazole-4-carboxylate: step 1/2.</text>
</comment>
<dbReference type="AlphaFoldDB" id="A0A7Z0MNF2"/>
<dbReference type="SUPFAM" id="SSF56104">
    <property type="entry name" value="SAICAR synthase-like"/>
    <property type="match status" value="1"/>
</dbReference>
<gene>
    <name evidence="8" type="primary">purC</name>
    <name evidence="10" type="ORF">H0A75_04010</name>
</gene>
<dbReference type="InterPro" id="IPR001636">
    <property type="entry name" value="SAICAR_synth"/>
</dbReference>
<evidence type="ECO:0000313" key="10">
    <source>
        <dbReference type="EMBL" id="NYT46905.1"/>
    </source>
</evidence>
<reference evidence="10 11" key="1">
    <citation type="submission" date="2020-05" db="EMBL/GenBank/DDBJ databases">
        <title>Horizontal transmission and recombination maintain forever young bacterial symbiont genomes.</title>
        <authorList>
            <person name="Russell S.L."/>
            <person name="Pepper-Tunick E."/>
            <person name="Svedberg J."/>
            <person name="Byrne A."/>
            <person name="Ruelas Castillo J."/>
            <person name="Vollmers C."/>
            <person name="Beinart R.A."/>
            <person name="Corbett-Detig R."/>
        </authorList>
    </citation>
    <scope>NUCLEOTIDE SEQUENCE [LARGE SCALE GENOMIC DNA]</scope>
    <source>
        <strain evidence="10">4727-3</strain>
    </source>
</reference>
<protein>
    <recommendedName>
        <fullName evidence="8">Phosphoribosylaminoimidazole-succinocarboxamide synthase</fullName>
        <ecNumber evidence="8">6.3.2.6</ecNumber>
    </recommendedName>
    <alternativeName>
        <fullName evidence="8">SAICAR synthetase</fullName>
    </alternativeName>
</protein>
<dbReference type="PROSITE" id="PS01057">
    <property type="entry name" value="SAICAR_SYNTHETASE_1"/>
    <property type="match status" value="1"/>
</dbReference>
<dbReference type="InterPro" id="IPR018236">
    <property type="entry name" value="SAICAR_synthetase_CS"/>
</dbReference>
<dbReference type="GO" id="GO:0004639">
    <property type="term" value="F:phosphoribosylaminoimidazolesuccinocarboxamide synthase activity"/>
    <property type="evidence" value="ECO:0007669"/>
    <property type="project" value="UniProtKB-UniRule"/>
</dbReference>
<keyword evidence="4 8" id="KW-0547">Nucleotide-binding</keyword>
<accession>A0A7Z0MNF2</accession>
<evidence type="ECO:0000256" key="8">
    <source>
        <dbReference type="HAMAP-Rule" id="MF_00137"/>
    </source>
</evidence>
<dbReference type="GO" id="GO:0005737">
    <property type="term" value="C:cytoplasm"/>
    <property type="evidence" value="ECO:0007669"/>
    <property type="project" value="TreeGrafter"/>
</dbReference>
<dbReference type="PROSITE" id="PS01058">
    <property type="entry name" value="SAICAR_SYNTHETASE_2"/>
    <property type="match status" value="1"/>
</dbReference>
<dbReference type="PANTHER" id="PTHR43700:SF1">
    <property type="entry name" value="PHOSPHORIBOSYLAMINOIMIDAZOLE-SUCCINOCARBOXAMIDE SYNTHASE"/>
    <property type="match status" value="1"/>
</dbReference>
<comment type="catalytic activity">
    <reaction evidence="7 8">
        <text>5-amino-1-(5-phospho-D-ribosyl)imidazole-4-carboxylate + L-aspartate + ATP = (2S)-2-[5-amino-1-(5-phospho-beta-D-ribosyl)imidazole-4-carboxamido]succinate + ADP + phosphate + 2 H(+)</text>
        <dbReference type="Rhea" id="RHEA:22628"/>
        <dbReference type="ChEBI" id="CHEBI:15378"/>
        <dbReference type="ChEBI" id="CHEBI:29991"/>
        <dbReference type="ChEBI" id="CHEBI:30616"/>
        <dbReference type="ChEBI" id="CHEBI:43474"/>
        <dbReference type="ChEBI" id="CHEBI:58443"/>
        <dbReference type="ChEBI" id="CHEBI:77657"/>
        <dbReference type="ChEBI" id="CHEBI:456216"/>
        <dbReference type="EC" id="6.3.2.6"/>
    </reaction>
</comment>
<dbReference type="PANTHER" id="PTHR43700">
    <property type="entry name" value="PHOSPHORIBOSYLAMINOIMIDAZOLE-SUCCINOCARBOXAMIDE SYNTHASE"/>
    <property type="match status" value="1"/>
</dbReference>
<dbReference type="Pfam" id="PF01259">
    <property type="entry name" value="SAICAR_synt"/>
    <property type="match status" value="1"/>
</dbReference>
<dbReference type="FunFam" id="3.30.470.20:FF:000015">
    <property type="entry name" value="Phosphoribosylaminoimidazole-succinocarboxamide synthase"/>
    <property type="match status" value="1"/>
</dbReference>
<dbReference type="Gene3D" id="3.30.470.20">
    <property type="entry name" value="ATP-grasp fold, B domain"/>
    <property type="match status" value="1"/>
</dbReference>
<evidence type="ECO:0000256" key="5">
    <source>
        <dbReference type="ARBA" id="ARBA00022755"/>
    </source>
</evidence>
<evidence type="ECO:0000256" key="1">
    <source>
        <dbReference type="ARBA" id="ARBA00004672"/>
    </source>
</evidence>
<keyword evidence="6 8" id="KW-0067">ATP-binding</keyword>
<keyword evidence="5 8" id="KW-0658">Purine biosynthesis</keyword>